<gene>
    <name evidence="1" type="ORF">H0G86_000323</name>
</gene>
<dbReference type="EMBL" id="CP075864">
    <property type="protein sequence ID" value="QYS92930.1"/>
    <property type="molecule type" value="Genomic_DNA"/>
</dbReference>
<evidence type="ECO:0000313" key="2">
    <source>
        <dbReference type="Proteomes" id="UP000826661"/>
    </source>
</evidence>
<name>A0A8G0L4P9_9HYPO</name>
<sequence>MVVDYFTRFCWVFPCRGTQATEACTKLGIWLDGMSVTPMAFYSDGTIYKDNLKNFKDPKGGKGPALDLPLCNNYTRPSTQVSISQWISSPAMMPSIRRYRQSYHTTLAAAFKTETETEEVIEVIPATQTKKTSRMKKLIYVKCIYIKLEGSETRFLHESAQIDNGDLPS</sequence>
<proteinExistence type="predicted"/>
<reference evidence="1 2" key="1">
    <citation type="journal article" date="2021" name="BMC Genomics">
        <title>Telomere-to-telomere genome assembly of asparaginase-producing Trichoderma simmonsii.</title>
        <authorList>
            <person name="Chung D."/>
            <person name="Kwon Y.M."/>
            <person name="Yang Y."/>
        </authorList>
    </citation>
    <scope>NUCLEOTIDE SEQUENCE [LARGE SCALE GENOMIC DNA]</scope>
    <source>
        <strain evidence="1 2">GH-Sj1</strain>
    </source>
</reference>
<organism evidence="1 2">
    <name type="scientific">Trichoderma simmonsii</name>
    <dbReference type="NCBI Taxonomy" id="1491479"/>
    <lineage>
        <taxon>Eukaryota</taxon>
        <taxon>Fungi</taxon>
        <taxon>Dikarya</taxon>
        <taxon>Ascomycota</taxon>
        <taxon>Pezizomycotina</taxon>
        <taxon>Sordariomycetes</taxon>
        <taxon>Hypocreomycetidae</taxon>
        <taxon>Hypocreales</taxon>
        <taxon>Hypocreaceae</taxon>
        <taxon>Trichoderma</taxon>
    </lineage>
</organism>
<keyword evidence="2" id="KW-1185">Reference proteome</keyword>
<evidence type="ECO:0000313" key="1">
    <source>
        <dbReference type="EMBL" id="QYS92930.1"/>
    </source>
</evidence>
<dbReference type="AlphaFoldDB" id="A0A8G0L4P9"/>
<protein>
    <submittedName>
        <fullName evidence="1">Uncharacterized protein</fullName>
    </submittedName>
</protein>
<accession>A0A8G0L4P9</accession>
<dbReference type="Proteomes" id="UP000826661">
    <property type="component" value="Chromosome I"/>
</dbReference>